<evidence type="ECO:0000313" key="1">
    <source>
        <dbReference type="EMBL" id="OZI87168.1"/>
    </source>
</evidence>
<organism evidence="1 2">
    <name type="scientific">Pseudomonas avellanae</name>
    <dbReference type="NCBI Taxonomy" id="46257"/>
    <lineage>
        <taxon>Bacteria</taxon>
        <taxon>Pseudomonadati</taxon>
        <taxon>Pseudomonadota</taxon>
        <taxon>Gammaproteobacteria</taxon>
        <taxon>Pseudomonadales</taxon>
        <taxon>Pseudomonadaceae</taxon>
        <taxon>Pseudomonas</taxon>
    </lineage>
</organism>
<protein>
    <submittedName>
        <fullName evidence="1">Uncharacterized protein</fullName>
    </submittedName>
</protein>
<dbReference type="AlphaFoldDB" id="A0A261WLY0"/>
<name>A0A261WLY0_9PSED</name>
<accession>A0A261WLY0</accession>
<sequence>MSPGEYADMAPCELSISEELQERLLKWATIYDETLDVDYSPNSGFQSEGLEREFKLEGERLVISLRAELGPEFSVLLKV</sequence>
<proteinExistence type="predicted"/>
<evidence type="ECO:0000313" key="2">
    <source>
        <dbReference type="Proteomes" id="UP000217163"/>
    </source>
</evidence>
<dbReference type="EMBL" id="NKQU01000082">
    <property type="protein sequence ID" value="OZI87168.1"/>
    <property type="molecule type" value="Genomic_DNA"/>
</dbReference>
<gene>
    <name evidence="1" type="ORF">CFN58_05680</name>
</gene>
<comment type="caution">
    <text evidence="1">The sequence shown here is derived from an EMBL/GenBank/DDBJ whole genome shotgun (WGS) entry which is preliminary data.</text>
</comment>
<reference evidence="2" key="1">
    <citation type="journal article" date="2016" name="Sci. Rep.">
        <title>Genome analysis of the kiwifruit canker pathogen Pseudomonas syringae pv. actinidiae biovar 5.</title>
        <authorList>
            <person name="Fujikawa T."/>
            <person name="Sawada H."/>
        </authorList>
    </citation>
    <scope>NUCLEOTIDE SEQUENCE [LARGE SCALE GENOMIC DNA]</scope>
    <source>
        <strain evidence="2">MAFF 212061</strain>
    </source>
</reference>
<dbReference type="Proteomes" id="UP000217163">
    <property type="component" value="Unassembled WGS sequence"/>
</dbReference>